<feature type="compositionally biased region" description="Polar residues" evidence="6">
    <location>
        <begin position="143"/>
        <end position="168"/>
    </location>
</feature>
<protein>
    <recommendedName>
        <fullName evidence="8">VTT domain-containing protein</fullName>
    </recommendedName>
</protein>
<proteinExistence type="predicted"/>
<evidence type="ECO:0000313" key="9">
    <source>
        <dbReference type="EMBL" id="EGG00727.1"/>
    </source>
</evidence>
<dbReference type="Proteomes" id="UP000001072">
    <property type="component" value="Unassembled WGS sequence"/>
</dbReference>
<gene>
    <name evidence="9" type="ORF">MELLADRAFT_79184</name>
</gene>
<dbReference type="PANTHER" id="PTHR43220">
    <property type="match status" value="1"/>
</dbReference>
<dbReference type="GeneID" id="18933228"/>
<dbReference type="GO" id="GO:0016020">
    <property type="term" value="C:membrane"/>
    <property type="evidence" value="ECO:0007669"/>
    <property type="project" value="UniProtKB-SubCell"/>
</dbReference>
<evidence type="ECO:0000256" key="5">
    <source>
        <dbReference type="ARBA" id="ARBA00023136"/>
    </source>
</evidence>
<keyword evidence="3" id="KW-0732">Signal</keyword>
<dbReference type="KEGG" id="mlr:MELLADRAFT_79184"/>
<reference evidence="10" key="1">
    <citation type="journal article" date="2011" name="Proc. Natl. Acad. Sci. U.S.A.">
        <title>Obligate biotrophy features unraveled by the genomic analysis of rust fungi.</title>
        <authorList>
            <person name="Duplessis S."/>
            <person name="Cuomo C.A."/>
            <person name="Lin Y.-C."/>
            <person name="Aerts A."/>
            <person name="Tisserant E."/>
            <person name="Veneault-Fourrey C."/>
            <person name="Joly D.L."/>
            <person name="Hacquard S."/>
            <person name="Amselem J."/>
            <person name="Cantarel B.L."/>
            <person name="Chiu R."/>
            <person name="Coutinho P.M."/>
            <person name="Feau N."/>
            <person name="Field M."/>
            <person name="Frey P."/>
            <person name="Gelhaye E."/>
            <person name="Goldberg J."/>
            <person name="Grabherr M.G."/>
            <person name="Kodira C.D."/>
            <person name="Kohler A."/>
            <person name="Kuees U."/>
            <person name="Lindquist E.A."/>
            <person name="Lucas S.M."/>
            <person name="Mago R."/>
            <person name="Mauceli E."/>
            <person name="Morin E."/>
            <person name="Murat C."/>
            <person name="Pangilinan J.L."/>
            <person name="Park R."/>
            <person name="Pearson M."/>
            <person name="Quesneville H."/>
            <person name="Rouhier N."/>
            <person name="Sakthikumar S."/>
            <person name="Salamov A.A."/>
            <person name="Schmutz J."/>
            <person name="Selles B."/>
            <person name="Shapiro H."/>
            <person name="Tanguay P."/>
            <person name="Tuskan G.A."/>
            <person name="Henrissat B."/>
            <person name="Van de Peer Y."/>
            <person name="Rouze P."/>
            <person name="Ellis J.G."/>
            <person name="Dodds P.N."/>
            <person name="Schein J.E."/>
            <person name="Zhong S."/>
            <person name="Hamelin R.C."/>
            <person name="Grigoriev I.V."/>
            <person name="Szabo L.J."/>
            <person name="Martin F."/>
        </authorList>
    </citation>
    <scope>NUCLEOTIDE SEQUENCE [LARGE SCALE GENOMIC DNA]</scope>
    <source>
        <strain evidence="10">98AG31 / pathotype 3-4-7</strain>
    </source>
</reference>
<dbReference type="PANTHER" id="PTHR43220:SF21">
    <property type="entry name" value="TRANSMEMBRANE PROTEIN 41A"/>
    <property type="match status" value="1"/>
</dbReference>
<keyword evidence="10" id="KW-1185">Reference proteome</keyword>
<dbReference type="eggNOG" id="KOG3140">
    <property type="taxonomic scope" value="Eukaryota"/>
</dbReference>
<dbReference type="InterPro" id="IPR032816">
    <property type="entry name" value="VTT_dom"/>
</dbReference>
<keyword evidence="4 7" id="KW-1133">Transmembrane helix</keyword>
<feature type="transmembrane region" description="Helical" evidence="7">
    <location>
        <begin position="347"/>
        <end position="368"/>
    </location>
</feature>
<feature type="compositionally biased region" description="Low complexity" evidence="6">
    <location>
        <begin position="56"/>
        <end position="80"/>
    </location>
</feature>
<name>F4S3T2_MELLP</name>
<dbReference type="STRING" id="747676.F4S3T2"/>
<evidence type="ECO:0000256" key="4">
    <source>
        <dbReference type="ARBA" id="ARBA00022989"/>
    </source>
</evidence>
<evidence type="ECO:0000256" key="6">
    <source>
        <dbReference type="SAM" id="MobiDB-lite"/>
    </source>
</evidence>
<accession>F4S3T2</accession>
<dbReference type="VEuPathDB" id="FungiDB:MELLADRAFT_79184"/>
<dbReference type="RefSeq" id="XP_007415998.1">
    <property type="nucleotide sequence ID" value="XM_007415936.1"/>
</dbReference>
<feature type="region of interest" description="Disordered" evidence="6">
    <location>
        <begin position="1"/>
        <end position="23"/>
    </location>
</feature>
<evidence type="ECO:0000256" key="2">
    <source>
        <dbReference type="ARBA" id="ARBA00022692"/>
    </source>
</evidence>
<dbReference type="EMBL" id="GL883144">
    <property type="protein sequence ID" value="EGG00727.1"/>
    <property type="molecule type" value="Genomic_DNA"/>
</dbReference>
<feature type="region of interest" description="Disordered" evidence="6">
    <location>
        <begin position="143"/>
        <end position="170"/>
    </location>
</feature>
<feature type="region of interest" description="Disordered" evidence="6">
    <location>
        <begin position="56"/>
        <end position="86"/>
    </location>
</feature>
<comment type="subcellular location">
    <subcellularLocation>
        <location evidence="1">Membrane</location>
        <topology evidence="1">Multi-pass membrane protein</topology>
    </subcellularLocation>
</comment>
<evidence type="ECO:0000256" key="3">
    <source>
        <dbReference type="ARBA" id="ARBA00022729"/>
    </source>
</evidence>
<dbReference type="InParanoid" id="F4S3T2"/>
<feature type="transmembrane region" description="Helical" evidence="7">
    <location>
        <begin position="272"/>
        <end position="293"/>
    </location>
</feature>
<sequence length="440" mass="49447">MTLSSISPFDHHSSEEETTFSAHHHHNPYLHQDYRHLHLHQHHQMRPNMTIEVIDSSTESSSLLHSPSSSSISFSNSTQSATPPLTPIESQHHQITLPEIVHHSIDHSPTSSWFQPQPILSKHYHLSSKSPILPLHIHQTIHHQATPSKQEDLSQSESKLKSSTVIKSNPNPNPTLSSSILISRVLILIGLSVSSFLVIAYLVTTIPGLQLPTSLSQVSNQIHDLRQYSQSSPSQALHLLIIISLILIWKQTFSIPGTVFSNVLIGSLYGTFYSTLLTSFLTAVGSTFAYSLAMIARPLIYRYFPNAIKSVKNSLDCFKTHSNQYDQFELISYLLLARLIPILPYSALNLTSGAIGLPVLPFFLTLFFGSLPYNFLTTQVGHLIGIATRNHHQHLSIWNSDLLFKLVFISLLSCLPILFKNRLKSLILKFKRFSRSYLGF</sequence>
<dbReference type="Pfam" id="PF09335">
    <property type="entry name" value="VTT_dom"/>
    <property type="match status" value="1"/>
</dbReference>
<evidence type="ECO:0000259" key="8">
    <source>
        <dbReference type="Pfam" id="PF09335"/>
    </source>
</evidence>
<feature type="domain" description="VTT" evidence="8">
    <location>
        <begin position="255"/>
        <end position="382"/>
    </location>
</feature>
<dbReference type="InterPro" id="IPR045014">
    <property type="entry name" value="TM41A/B"/>
</dbReference>
<keyword evidence="2 7" id="KW-0812">Transmembrane</keyword>
<dbReference type="HOGENOM" id="CLU_622680_0_0_1"/>
<keyword evidence="5 7" id="KW-0472">Membrane</keyword>
<feature type="transmembrane region" description="Helical" evidence="7">
    <location>
        <begin position="181"/>
        <end position="203"/>
    </location>
</feature>
<feature type="transmembrane region" description="Helical" evidence="7">
    <location>
        <begin position="236"/>
        <end position="252"/>
    </location>
</feature>
<dbReference type="OrthoDB" id="3364966at2759"/>
<feature type="transmembrane region" description="Helical" evidence="7">
    <location>
        <begin position="402"/>
        <end position="419"/>
    </location>
</feature>
<organism evidence="10">
    <name type="scientific">Melampsora larici-populina (strain 98AG31 / pathotype 3-4-7)</name>
    <name type="common">Poplar leaf rust fungus</name>
    <dbReference type="NCBI Taxonomy" id="747676"/>
    <lineage>
        <taxon>Eukaryota</taxon>
        <taxon>Fungi</taxon>
        <taxon>Dikarya</taxon>
        <taxon>Basidiomycota</taxon>
        <taxon>Pucciniomycotina</taxon>
        <taxon>Pucciniomycetes</taxon>
        <taxon>Pucciniales</taxon>
        <taxon>Melampsoraceae</taxon>
        <taxon>Melampsora</taxon>
    </lineage>
</organism>
<dbReference type="AlphaFoldDB" id="F4S3T2"/>
<evidence type="ECO:0000313" key="10">
    <source>
        <dbReference type="Proteomes" id="UP000001072"/>
    </source>
</evidence>
<evidence type="ECO:0000256" key="1">
    <source>
        <dbReference type="ARBA" id="ARBA00004141"/>
    </source>
</evidence>
<evidence type="ECO:0000256" key="7">
    <source>
        <dbReference type="SAM" id="Phobius"/>
    </source>
</evidence>